<comment type="caution">
    <text evidence="2">The sequence shown here is derived from an EMBL/GenBank/DDBJ whole genome shotgun (WGS) entry which is preliminary data.</text>
</comment>
<dbReference type="EMBL" id="AVPJ01000003">
    <property type="protein sequence ID" value="KGN33984.1"/>
    <property type="molecule type" value="Genomic_DNA"/>
</dbReference>
<dbReference type="STRING" id="1385520.N802_08885"/>
<gene>
    <name evidence="2" type="ORF">N802_08885</name>
</gene>
<accession>A0A0A0JB28</accession>
<name>A0A0A0JB28_9MICO</name>
<dbReference type="Proteomes" id="UP000030002">
    <property type="component" value="Unassembled WGS sequence"/>
</dbReference>
<dbReference type="RefSeq" id="WP_035913661.1">
    <property type="nucleotide sequence ID" value="NZ_AVPJ01000003.1"/>
</dbReference>
<organism evidence="2 3">
    <name type="scientific">Knoellia sinensis KCTC 19936</name>
    <dbReference type="NCBI Taxonomy" id="1385520"/>
    <lineage>
        <taxon>Bacteria</taxon>
        <taxon>Bacillati</taxon>
        <taxon>Actinomycetota</taxon>
        <taxon>Actinomycetes</taxon>
        <taxon>Micrococcales</taxon>
        <taxon>Intrasporangiaceae</taxon>
        <taxon>Knoellia</taxon>
    </lineage>
</organism>
<keyword evidence="3" id="KW-1185">Reference proteome</keyword>
<evidence type="ECO:0000313" key="2">
    <source>
        <dbReference type="EMBL" id="KGN33984.1"/>
    </source>
</evidence>
<dbReference type="AlphaFoldDB" id="A0A0A0JB28"/>
<dbReference type="OrthoDB" id="4843481at2"/>
<proteinExistence type="predicted"/>
<dbReference type="eggNOG" id="ENOG5034AWH">
    <property type="taxonomic scope" value="Bacteria"/>
</dbReference>
<evidence type="ECO:0000313" key="3">
    <source>
        <dbReference type="Proteomes" id="UP000030002"/>
    </source>
</evidence>
<protein>
    <submittedName>
        <fullName evidence="2">Uncharacterized protein</fullName>
    </submittedName>
</protein>
<feature type="region of interest" description="Disordered" evidence="1">
    <location>
        <begin position="1"/>
        <end position="45"/>
    </location>
</feature>
<reference evidence="2 3" key="1">
    <citation type="submission" date="2013-08" db="EMBL/GenBank/DDBJ databases">
        <title>The genome sequence of Knoellia sinensis.</title>
        <authorList>
            <person name="Zhu W."/>
            <person name="Wang G."/>
        </authorList>
    </citation>
    <scope>NUCLEOTIDE SEQUENCE [LARGE SCALE GENOMIC DNA]</scope>
    <source>
        <strain evidence="2 3">KCTC 19936</strain>
    </source>
</reference>
<sequence length="295" mass="32003">MNDNILSFDRDPNPEPHWGAGRGEPGFDDYPYGEPDDRHYGGPGNSNLGDLLHLVVIDNEVVNVRKRPVEGSGFEHTARELGRGRPVVPPTPPPPPTPAKHEQILSWLSLLVGGEDRLTALDAHALPHEEIDLSRVPPELRERVARIDHELTRVSELLFGTEVLTASRRLLATAVAAQPALLRGSLPDEAMACATLTAAAKANDLVGQGRIVPTTLLRTLFNLRSAPHDKVQAVARAVAPQTPLLRGWDRLQLDVLVLGSGNYLVGSFREAIVSTRDAALHLRAMTPEQPVATDG</sequence>
<evidence type="ECO:0000256" key="1">
    <source>
        <dbReference type="SAM" id="MobiDB-lite"/>
    </source>
</evidence>